<dbReference type="Gene3D" id="3.40.50.1970">
    <property type="match status" value="1"/>
</dbReference>
<keyword evidence="2 3" id="KW-0413">Isomerase</keyword>
<dbReference type="InterPro" id="IPR000031">
    <property type="entry name" value="PurE_dom"/>
</dbReference>
<dbReference type="AlphaFoldDB" id="A0A7C0WSM4"/>
<comment type="similarity">
    <text evidence="3">Belongs to the AIR carboxylase family. Class I subfamily.</text>
</comment>
<feature type="binding site" evidence="3 5">
    <location>
        <position position="15"/>
    </location>
    <ligand>
        <name>substrate</name>
    </ligand>
</feature>
<evidence type="ECO:0000256" key="1">
    <source>
        <dbReference type="ARBA" id="ARBA00022755"/>
    </source>
</evidence>
<accession>A0A7C0WSM4</accession>
<dbReference type="PIRSF" id="PIRSF001338">
    <property type="entry name" value="AIR_carboxylase"/>
    <property type="match status" value="1"/>
</dbReference>
<name>A0A7C0WSM4_9BACT</name>
<dbReference type="InterPro" id="IPR024694">
    <property type="entry name" value="PurE_prokaryotes"/>
</dbReference>
<feature type="binding site" evidence="3 5">
    <location>
        <position position="42"/>
    </location>
    <ligand>
        <name>substrate</name>
    </ligand>
</feature>
<dbReference type="EC" id="5.4.99.18" evidence="3 4"/>
<evidence type="ECO:0000259" key="6">
    <source>
        <dbReference type="SMART" id="SM01001"/>
    </source>
</evidence>
<dbReference type="NCBIfam" id="TIGR01162">
    <property type="entry name" value="purE"/>
    <property type="match status" value="1"/>
</dbReference>
<evidence type="ECO:0000256" key="2">
    <source>
        <dbReference type="ARBA" id="ARBA00023235"/>
    </source>
</evidence>
<evidence type="ECO:0000256" key="3">
    <source>
        <dbReference type="HAMAP-Rule" id="MF_01929"/>
    </source>
</evidence>
<feature type="domain" description="PurE" evidence="6">
    <location>
        <begin position="4"/>
        <end position="155"/>
    </location>
</feature>
<dbReference type="GO" id="GO:0006189">
    <property type="term" value="P:'de novo' IMP biosynthetic process"/>
    <property type="evidence" value="ECO:0007669"/>
    <property type="project" value="UniProtKB-UniRule"/>
</dbReference>
<comment type="catalytic activity">
    <reaction evidence="3 4">
        <text>5-carboxyamino-1-(5-phospho-D-ribosyl)imidazole + H(+) = 5-amino-1-(5-phospho-D-ribosyl)imidazole-4-carboxylate</text>
        <dbReference type="Rhea" id="RHEA:13193"/>
        <dbReference type="ChEBI" id="CHEBI:15378"/>
        <dbReference type="ChEBI" id="CHEBI:58730"/>
        <dbReference type="ChEBI" id="CHEBI:77657"/>
        <dbReference type="EC" id="5.4.99.18"/>
    </reaction>
</comment>
<gene>
    <name evidence="3 7" type="primary">purE</name>
    <name evidence="7" type="ORF">ENG14_05520</name>
</gene>
<evidence type="ECO:0000256" key="5">
    <source>
        <dbReference type="PIRSR" id="PIRSR001338-1"/>
    </source>
</evidence>
<dbReference type="GO" id="GO:0016829">
    <property type="term" value="F:lyase activity"/>
    <property type="evidence" value="ECO:0007669"/>
    <property type="project" value="UniProtKB-KW"/>
</dbReference>
<protein>
    <recommendedName>
        <fullName evidence="3 4">N5-carboxyaminoimidazole ribonucleotide mutase</fullName>
        <shortName evidence="3 4">N5-CAIR mutase</shortName>
        <ecNumber evidence="3 4">5.4.99.18</ecNumber>
    </recommendedName>
    <alternativeName>
        <fullName evidence="3">5-(carboxyamino)imidazole ribonucleotide mutase</fullName>
    </alternativeName>
</protein>
<dbReference type="UniPathway" id="UPA00074">
    <property type="reaction ID" value="UER00943"/>
</dbReference>
<evidence type="ECO:0000313" key="7">
    <source>
        <dbReference type="EMBL" id="HDL90344.1"/>
    </source>
</evidence>
<keyword evidence="1 3" id="KW-0658">Purine biosynthesis</keyword>
<dbReference type="PANTHER" id="PTHR23046:SF2">
    <property type="entry name" value="PHOSPHORIBOSYLAMINOIMIDAZOLE CARBOXYLASE"/>
    <property type="match status" value="1"/>
</dbReference>
<organism evidence="7">
    <name type="scientific">Thermodesulforhabdus norvegica</name>
    <dbReference type="NCBI Taxonomy" id="39841"/>
    <lineage>
        <taxon>Bacteria</taxon>
        <taxon>Pseudomonadati</taxon>
        <taxon>Thermodesulfobacteriota</taxon>
        <taxon>Syntrophobacteria</taxon>
        <taxon>Syntrophobacterales</taxon>
        <taxon>Thermodesulforhabdaceae</taxon>
        <taxon>Thermodesulforhabdus</taxon>
    </lineage>
</organism>
<evidence type="ECO:0000256" key="4">
    <source>
        <dbReference type="PIRNR" id="PIRNR001338"/>
    </source>
</evidence>
<comment type="function">
    <text evidence="3 4">Catalyzes the conversion of N5-carboxyaminoimidazole ribonucleotide (N5-CAIR) to 4-carboxy-5-aminoimidazole ribonucleotide (CAIR).</text>
</comment>
<dbReference type="Proteomes" id="UP000886355">
    <property type="component" value="Unassembled WGS sequence"/>
</dbReference>
<dbReference type="PANTHER" id="PTHR23046">
    <property type="entry name" value="PHOSPHORIBOSYLAMINOIMIDAZOLE CARBOXYLASE CATALYTIC SUBUNIT"/>
    <property type="match status" value="1"/>
</dbReference>
<comment type="caution">
    <text evidence="7">The sequence shown here is derived from an EMBL/GenBank/DDBJ whole genome shotgun (WGS) entry which is preliminary data.</text>
</comment>
<proteinExistence type="inferred from homology"/>
<sequence length="170" mass="17787">MSGKVVSIVMGSESDLAVMQAAADVLRDFDVGYEMRILSAHRVPDVVAKFASDAPSRGIKVVIAGAGWAAHLAGAIAAHATIPVIGVPIDSSPLNGWDALLSTVQMPPGVPVATVSVGKGGAKNAAYLAIEILALADDKLRERLQKFRQKMRESVLAGDSKIQRQFAGEV</sequence>
<dbReference type="SMART" id="SM01001">
    <property type="entry name" value="AIRC"/>
    <property type="match status" value="1"/>
</dbReference>
<dbReference type="GO" id="GO:0034023">
    <property type="term" value="F:5-(carboxyamino)imidazole ribonucleotide mutase activity"/>
    <property type="evidence" value="ECO:0007669"/>
    <property type="project" value="UniProtKB-UniRule"/>
</dbReference>
<reference evidence="7" key="1">
    <citation type="journal article" date="2020" name="mSystems">
        <title>Genome- and Community-Level Interaction Insights into Carbon Utilization and Element Cycling Functions of Hydrothermarchaeota in Hydrothermal Sediment.</title>
        <authorList>
            <person name="Zhou Z."/>
            <person name="Liu Y."/>
            <person name="Xu W."/>
            <person name="Pan J."/>
            <person name="Luo Z.H."/>
            <person name="Li M."/>
        </authorList>
    </citation>
    <scope>NUCLEOTIDE SEQUENCE [LARGE SCALE GENOMIC DNA]</scope>
    <source>
        <strain evidence="7">HyVt-19</strain>
    </source>
</reference>
<keyword evidence="7" id="KW-0456">Lyase</keyword>
<dbReference type="EMBL" id="DQZW01000260">
    <property type="protein sequence ID" value="HDL90344.1"/>
    <property type="molecule type" value="Genomic_DNA"/>
</dbReference>
<dbReference type="Pfam" id="PF00731">
    <property type="entry name" value="AIRC"/>
    <property type="match status" value="1"/>
</dbReference>
<dbReference type="InterPro" id="IPR033747">
    <property type="entry name" value="PurE_ClassI"/>
</dbReference>
<dbReference type="SUPFAM" id="SSF52255">
    <property type="entry name" value="N5-CAIR mutase (phosphoribosylaminoimidazole carboxylase, PurE)"/>
    <property type="match status" value="1"/>
</dbReference>
<comment type="pathway">
    <text evidence="3 4">Purine metabolism; IMP biosynthesis via de novo pathway; 5-amino-1-(5-phospho-D-ribosyl)imidazole-4-carboxylate from 5-amino-1-(5-phospho-D-ribosyl)imidazole (N5-CAIR route): step 2/2.</text>
</comment>
<feature type="binding site" evidence="3 5">
    <location>
        <position position="12"/>
    </location>
    <ligand>
        <name>substrate</name>
    </ligand>
</feature>
<dbReference type="HAMAP" id="MF_01929">
    <property type="entry name" value="PurE_classI"/>
    <property type="match status" value="1"/>
</dbReference>